<dbReference type="Gene3D" id="3.40.30.120">
    <property type="match status" value="1"/>
</dbReference>
<dbReference type="OrthoDB" id="8670884at2"/>
<dbReference type="PRINTS" id="PR00420">
    <property type="entry name" value="RNGMNOXGNASE"/>
</dbReference>
<protein>
    <submittedName>
        <fullName evidence="7">FAD-dependent oxidoreductase</fullName>
    </submittedName>
</protein>
<gene>
    <name evidence="7" type="ORF">EAH80_24380</name>
</gene>
<dbReference type="Gene3D" id="3.30.70.2450">
    <property type="match status" value="1"/>
</dbReference>
<keyword evidence="8" id="KW-1185">Reference proteome</keyword>
<proteinExistence type="inferred from homology"/>
<dbReference type="AlphaFoldDB" id="A0A502E045"/>
<dbReference type="EMBL" id="RCZG01000013">
    <property type="protein sequence ID" value="TPG31158.1"/>
    <property type="molecule type" value="Genomic_DNA"/>
</dbReference>
<comment type="cofactor">
    <cofactor evidence="1">
        <name>FAD</name>
        <dbReference type="ChEBI" id="CHEBI:57692"/>
    </cofactor>
</comment>
<keyword evidence="4" id="KW-0274">FAD</keyword>
<dbReference type="Proteomes" id="UP000320095">
    <property type="component" value="Unassembled WGS sequence"/>
</dbReference>
<comment type="caution">
    <text evidence="7">The sequence shown here is derived from an EMBL/GenBank/DDBJ whole genome shotgun (WGS) entry which is preliminary data.</text>
</comment>
<dbReference type="InterPro" id="IPR050641">
    <property type="entry name" value="RIFMO-like"/>
</dbReference>
<feature type="compositionally biased region" description="Polar residues" evidence="5">
    <location>
        <begin position="545"/>
        <end position="559"/>
    </location>
</feature>
<feature type="region of interest" description="Disordered" evidence="5">
    <location>
        <begin position="539"/>
        <end position="576"/>
    </location>
</feature>
<reference evidence="7 8" key="1">
    <citation type="journal article" date="2019" name="Environ. Microbiol.">
        <title>Species interactions and distinct microbial communities in high Arctic permafrost affected cryosols are associated with the CH4 and CO2 gas fluxes.</title>
        <authorList>
            <person name="Altshuler I."/>
            <person name="Hamel J."/>
            <person name="Turney S."/>
            <person name="Magnuson E."/>
            <person name="Levesque R."/>
            <person name="Greer C."/>
            <person name="Whyte L.G."/>
        </authorList>
    </citation>
    <scope>NUCLEOTIDE SEQUENCE [LARGE SCALE GENOMIC DNA]</scope>
    <source>
        <strain evidence="7 8">S5.20</strain>
    </source>
</reference>
<feature type="domain" description="FAD-binding" evidence="6">
    <location>
        <begin position="4"/>
        <end position="344"/>
    </location>
</feature>
<evidence type="ECO:0000256" key="1">
    <source>
        <dbReference type="ARBA" id="ARBA00001974"/>
    </source>
</evidence>
<comment type="similarity">
    <text evidence="2">Belongs to the PheA/TfdB FAD monooxygenase family.</text>
</comment>
<dbReference type="Gene3D" id="3.50.50.60">
    <property type="entry name" value="FAD/NAD(P)-binding domain"/>
    <property type="match status" value="1"/>
</dbReference>
<dbReference type="GO" id="GO:0071949">
    <property type="term" value="F:FAD binding"/>
    <property type="evidence" value="ECO:0007669"/>
    <property type="project" value="InterPro"/>
</dbReference>
<evidence type="ECO:0000313" key="8">
    <source>
        <dbReference type="Proteomes" id="UP000320095"/>
    </source>
</evidence>
<evidence type="ECO:0000256" key="3">
    <source>
        <dbReference type="ARBA" id="ARBA00022630"/>
    </source>
</evidence>
<evidence type="ECO:0000256" key="5">
    <source>
        <dbReference type="SAM" id="MobiDB-lite"/>
    </source>
</evidence>
<dbReference type="Pfam" id="PF01494">
    <property type="entry name" value="FAD_binding_3"/>
    <property type="match status" value="1"/>
</dbReference>
<accession>A0A502E045</accession>
<dbReference type="SUPFAM" id="SSF51905">
    <property type="entry name" value="FAD/NAD(P)-binding domain"/>
    <property type="match status" value="1"/>
</dbReference>
<sequence>MQPDTDVLVVGAGPTGLTTAIELARRGIGVRMVDKVMPRPYAESRAEGLHAKSLEIFERQGLLAPVLEQGRVLAGFAFRSGGRRLGELSAGGLDSPHAYAVLLPQSEIERIQIERLAELGVDVQRPVELVHMQQEGGAVRAHLLAGDGNHSEVTARYLVAADGGHSVVRKSLGIPFSGHALQGAYVMDAVADFAAEPPPDRGTFILGRGGFLVVGHRPDGTYRIALSLPAHDQRISADRPTRDELQMLLDDFPEMEIRLRSISWSSAFFISSRAVDRLRHGRVFLAGDAAHIHSPVGGQGMNTGIQDAVNLGWKLAIAIQARGGERLLDSYDAERLPIIRRLIASTTTSTKPLLWHNPVAVAARNSLLRLVMRLPPLQTALFDSFTGFSVRYRSGAFVAAKRHAMGSRGPLPGEIAPEADRGGRRWYLLWGDDTRHQLLIFGDPSAARDRALAWAQQHCELVRPIVVAVQSLADDPDVVLDPTGALRRRYAVTSSGALYLVRPDGYIAARSSAVDDVGPLATYVDAILSSTGVRWERATRRSPANGRTFTGRSNDSSGSPGRFANSATRRWRCRPT</sequence>
<keyword evidence="3" id="KW-0285">Flavoprotein</keyword>
<dbReference type="InterPro" id="IPR002938">
    <property type="entry name" value="FAD-bd"/>
</dbReference>
<dbReference type="RefSeq" id="WP_140696924.1">
    <property type="nucleotide sequence ID" value="NZ_RCZG01000013.1"/>
</dbReference>
<evidence type="ECO:0000259" key="6">
    <source>
        <dbReference type="Pfam" id="PF01494"/>
    </source>
</evidence>
<name>A0A502E045_9MYCO</name>
<organism evidence="7 8">
    <name type="scientific">Mycolicibacterium hodleri</name>
    <dbReference type="NCBI Taxonomy" id="49897"/>
    <lineage>
        <taxon>Bacteria</taxon>
        <taxon>Bacillati</taxon>
        <taxon>Actinomycetota</taxon>
        <taxon>Actinomycetes</taxon>
        <taxon>Mycobacteriales</taxon>
        <taxon>Mycobacteriaceae</taxon>
        <taxon>Mycolicibacterium</taxon>
    </lineage>
</organism>
<dbReference type="SUPFAM" id="SSF52833">
    <property type="entry name" value="Thioredoxin-like"/>
    <property type="match status" value="1"/>
</dbReference>
<evidence type="ECO:0000256" key="4">
    <source>
        <dbReference type="ARBA" id="ARBA00022827"/>
    </source>
</evidence>
<dbReference type="PANTHER" id="PTHR43004">
    <property type="entry name" value="TRK SYSTEM POTASSIUM UPTAKE PROTEIN"/>
    <property type="match status" value="1"/>
</dbReference>
<evidence type="ECO:0000256" key="2">
    <source>
        <dbReference type="ARBA" id="ARBA00007801"/>
    </source>
</evidence>
<evidence type="ECO:0000313" key="7">
    <source>
        <dbReference type="EMBL" id="TPG31158.1"/>
    </source>
</evidence>
<dbReference type="InterPro" id="IPR036249">
    <property type="entry name" value="Thioredoxin-like_sf"/>
</dbReference>
<dbReference type="PANTHER" id="PTHR43004:SF19">
    <property type="entry name" value="BINDING MONOOXYGENASE, PUTATIVE (JCVI)-RELATED"/>
    <property type="match status" value="1"/>
</dbReference>
<dbReference type="GO" id="GO:0016709">
    <property type="term" value="F:oxidoreductase activity, acting on paired donors, with incorporation or reduction of molecular oxygen, NAD(P)H as one donor, and incorporation of one atom of oxygen"/>
    <property type="evidence" value="ECO:0007669"/>
    <property type="project" value="UniProtKB-ARBA"/>
</dbReference>
<dbReference type="InterPro" id="IPR036188">
    <property type="entry name" value="FAD/NAD-bd_sf"/>
</dbReference>